<feature type="region of interest" description="Disordered" evidence="1">
    <location>
        <begin position="1"/>
        <end position="63"/>
    </location>
</feature>
<organism evidence="2 3">
    <name type="scientific">Triticum urartu</name>
    <name type="common">Red wild einkorn</name>
    <name type="synonym">Crithodium urartu</name>
    <dbReference type="NCBI Taxonomy" id="4572"/>
    <lineage>
        <taxon>Eukaryota</taxon>
        <taxon>Viridiplantae</taxon>
        <taxon>Streptophyta</taxon>
        <taxon>Embryophyta</taxon>
        <taxon>Tracheophyta</taxon>
        <taxon>Spermatophyta</taxon>
        <taxon>Magnoliopsida</taxon>
        <taxon>Liliopsida</taxon>
        <taxon>Poales</taxon>
        <taxon>Poaceae</taxon>
        <taxon>BOP clade</taxon>
        <taxon>Pooideae</taxon>
        <taxon>Triticodae</taxon>
        <taxon>Triticeae</taxon>
        <taxon>Triticinae</taxon>
        <taxon>Triticum</taxon>
    </lineage>
</organism>
<dbReference type="AlphaFoldDB" id="A0A8R7Q4R3"/>
<dbReference type="EnsemblPlants" id="TuG1812G0400001369.01.T01">
    <property type="protein sequence ID" value="TuG1812G0400001369.01.T01"/>
    <property type="gene ID" value="TuG1812G0400001369.01"/>
</dbReference>
<sequence>MLEGGLPCSTPSPAIGSSPTSAAWSSTTTPSRSSSSSASTRLSPASRSTSSHTPAANEKFSGVNSMPERLRLSFICVGMQLLL</sequence>
<reference evidence="3" key="1">
    <citation type="journal article" date="2013" name="Nature">
        <title>Draft genome of the wheat A-genome progenitor Triticum urartu.</title>
        <authorList>
            <person name="Ling H.Q."/>
            <person name="Zhao S."/>
            <person name="Liu D."/>
            <person name="Wang J."/>
            <person name="Sun H."/>
            <person name="Zhang C."/>
            <person name="Fan H."/>
            <person name="Li D."/>
            <person name="Dong L."/>
            <person name="Tao Y."/>
            <person name="Gao C."/>
            <person name="Wu H."/>
            <person name="Li Y."/>
            <person name="Cui Y."/>
            <person name="Guo X."/>
            <person name="Zheng S."/>
            <person name="Wang B."/>
            <person name="Yu K."/>
            <person name="Liang Q."/>
            <person name="Yang W."/>
            <person name="Lou X."/>
            <person name="Chen J."/>
            <person name="Feng M."/>
            <person name="Jian J."/>
            <person name="Zhang X."/>
            <person name="Luo G."/>
            <person name="Jiang Y."/>
            <person name="Liu J."/>
            <person name="Wang Z."/>
            <person name="Sha Y."/>
            <person name="Zhang B."/>
            <person name="Wu H."/>
            <person name="Tang D."/>
            <person name="Shen Q."/>
            <person name="Xue P."/>
            <person name="Zou S."/>
            <person name="Wang X."/>
            <person name="Liu X."/>
            <person name="Wang F."/>
            <person name="Yang Y."/>
            <person name="An X."/>
            <person name="Dong Z."/>
            <person name="Zhang K."/>
            <person name="Zhang X."/>
            <person name="Luo M.C."/>
            <person name="Dvorak J."/>
            <person name="Tong Y."/>
            <person name="Wang J."/>
            <person name="Yang H."/>
            <person name="Li Z."/>
            <person name="Wang D."/>
            <person name="Zhang A."/>
            <person name="Wang J."/>
        </authorList>
    </citation>
    <scope>NUCLEOTIDE SEQUENCE</scope>
    <source>
        <strain evidence="3">cv. G1812</strain>
    </source>
</reference>
<protein>
    <submittedName>
        <fullName evidence="2">Uncharacterized protein</fullName>
    </submittedName>
</protein>
<keyword evidence="3" id="KW-1185">Reference proteome</keyword>
<proteinExistence type="predicted"/>
<evidence type="ECO:0000256" key="1">
    <source>
        <dbReference type="SAM" id="MobiDB-lite"/>
    </source>
</evidence>
<feature type="compositionally biased region" description="Low complexity" evidence="1">
    <location>
        <begin position="17"/>
        <end position="56"/>
    </location>
</feature>
<reference evidence="2" key="2">
    <citation type="submission" date="2018-03" db="EMBL/GenBank/DDBJ databases">
        <title>The Triticum urartu genome reveals the dynamic nature of wheat genome evolution.</title>
        <authorList>
            <person name="Ling H."/>
            <person name="Ma B."/>
            <person name="Shi X."/>
            <person name="Liu H."/>
            <person name="Dong L."/>
            <person name="Sun H."/>
            <person name="Cao Y."/>
            <person name="Gao Q."/>
            <person name="Zheng S."/>
            <person name="Li Y."/>
            <person name="Yu Y."/>
            <person name="Du H."/>
            <person name="Qi M."/>
            <person name="Li Y."/>
            <person name="Yu H."/>
            <person name="Cui Y."/>
            <person name="Wang N."/>
            <person name="Chen C."/>
            <person name="Wu H."/>
            <person name="Zhao Y."/>
            <person name="Zhang J."/>
            <person name="Li Y."/>
            <person name="Zhou W."/>
            <person name="Zhang B."/>
            <person name="Hu W."/>
            <person name="Eijk M."/>
            <person name="Tang J."/>
            <person name="Witsenboer H."/>
            <person name="Zhao S."/>
            <person name="Li Z."/>
            <person name="Zhang A."/>
            <person name="Wang D."/>
            <person name="Liang C."/>
        </authorList>
    </citation>
    <scope>NUCLEOTIDE SEQUENCE [LARGE SCALE GENOMIC DNA]</scope>
    <source>
        <strain evidence="2">cv. G1812</strain>
    </source>
</reference>
<reference evidence="2" key="3">
    <citation type="submission" date="2022-06" db="UniProtKB">
        <authorList>
            <consortium name="EnsemblPlants"/>
        </authorList>
    </citation>
    <scope>IDENTIFICATION</scope>
</reference>
<name>A0A8R7Q4R3_TRIUA</name>
<dbReference type="Proteomes" id="UP000015106">
    <property type="component" value="Chromosome 4"/>
</dbReference>
<evidence type="ECO:0000313" key="2">
    <source>
        <dbReference type="EnsemblPlants" id="TuG1812G0400001369.01.T01"/>
    </source>
</evidence>
<accession>A0A8R7Q4R3</accession>
<dbReference type="Gramene" id="TuG1812G0400001369.01.T01">
    <property type="protein sequence ID" value="TuG1812G0400001369.01.T01"/>
    <property type="gene ID" value="TuG1812G0400001369.01"/>
</dbReference>
<evidence type="ECO:0000313" key="3">
    <source>
        <dbReference type="Proteomes" id="UP000015106"/>
    </source>
</evidence>